<sequence length="842" mass="96492">MKLKILSIALSITLTACTAQQVNNEAMTAKDMAVVNAEPTHNMQAVLTTEQQLTKQDKIAQHKITLEQIMADPDWMGRSPESWYWGDDNHTVLYKQKQPGNPLRDLHKINLLARDNNEQTQQRNTLVALADLHHVDDKYAQLNQTGSHKVYTFQGDVFVKNIATGQVIQLTSTSSRASAAIFLLNGEVAYRIADVFYSHNLTNGRVTELASLVLKDEKTLVKEPATYLAKEQHKLIDYIALEHRNKKLKTEKKQRIIEQNNAVSDTKFYLGKDKRIRHASLSPRGDKLFISITDNKPSRAATDIMPNYITATGDIAAEKVRARVANNRKYEEQLWVIDLVSGKKSSLSYKDLPDYDTDVLANVKRENHERKGLKYKTEKQPRKIHLLQMRNAVKWSADGTEVALMLEAWDNKTRWLSTVDFKTNRLVTQHKLHDDAWINWSFNEFGWMNNNDKFDLYFLSEQSGYSHLYIKKLSGKAQQLTSGSFEVSNVHFSSLHNRFTFKANKKHPGIYEIYQVDLSKQLTALTNLGGMNDYQLSPDESKLLIEHSTVTMPPELYVIDLNERNEAKRITFTVSDEFLAMPWSAPNVVAIPSSNQNMPIYSKVYLPENYDLKKNKNKAVMFSHGAGYLQNSHLGWSGYFREFMFHSMLVQQGYVVIDMDYRASKGYGRDWRTAIYRHMGSVEVEDMQDGVNWLIENANVAPERIGTYGGSYGGFLTLMSMFTQPELFASGSALRLVSDWAYYNHGYTSNILNTPKDDAIAYERSSPIYFAEGLAKPLLINAPMVDDNVFFEDSVRLVQRLIELEKQDFETAIYPVEPHGFVQPSSWLDEYRRIYKLFETTL</sequence>
<dbReference type="GO" id="GO:0006508">
    <property type="term" value="P:proteolysis"/>
    <property type="evidence" value="ECO:0007669"/>
    <property type="project" value="InterPro"/>
</dbReference>
<dbReference type="Pfam" id="PF00326">
    <property type="entry name" value="Peptidase_S9"/>
    <property type="match status" value="1"/>
</dbReference>
<gene>
    <name evidence="4" type="ORF">EPA86_06655</name>
</gene>
<dbReference type="RefSeq" id="WP_140602650.1">
    <property type="nucleotide sequence ID" value="NZ_SAWY01000013.1"/>
</dbReference>
<dbReference type="Gene3D" id="2.140.10.30">
    <property type="entry name" value="Dipeptidylpeptidase IV, N-terminal domain"/>
    <property type="match status" value="2"/>
</dbReference>
<dbReference type="EMBL" id="SAWY01000013">
    <property type="protein sequence ID" value="TPH16414.1"/>
    <property type="molecule type" value="Genomic_DNA"/>
</dbReference>
<accession>A0A502KZF6</accession>
<dbReference type="GO" id="GO:0008239">
    <property type="term" value="F:dipeptidyl-peptidase activity"/>
    <property type="evidence" value="ECO:0007669"/>
    <property type="project" value="TreeGrafter"/>
</dbReference>
<dbReference type="PANTHER" id="PTHR11731">
    <property type="entry name" value="PROTEASE FAMILY S9B,C DIPEPTIDYL-PEPTIDASE IV-RELATED"/>
    <property type="match status" value="1"/>
</dbReference>
<dbReference type="InterPro" id="IPR002469">
    <property type="entry name" value="Peptidase_S9B_N"/>
</dbReference>
<evidence type="ECO:0000313" key="5">
    <source>
        <dbReference type="Proteomes" id="UP000315303"/>
    </source>
</evidence>
<dbReference type="Gene3D" id="3.40.50.1820">
    <property type="entry name" value="alpha/beta hydrolase"/>
    <property type="match status" value="1"/>
</dbReference>
<reference evidence="4 5" key="1">
    <citation type="submission" date="2019-01" db="EMBL/GenBank/DDBJ databases">
        <title>Litorilituus lipolytica sp. nov., isolated from intertidal sand of the Yellow Sea in China.</title>
        <authorList>
            <person name="Liu A."/>
        </authorList>
    </citation>
    <scope>NUCLEOTIDE SEQUENCE [LARGE SCALE GENOMIC DNA]</scope>
    <source>
        <strain evidence="4 5">RZ04</strain>
    </source>
</reference>
<dbReference type="PANTHER" id="PTHR11731:SF193">
    <property type="entry name" value="DIPEPTIDYL PEPTIDASE 9"/>
    <property type="match status" value="1"/>
</dbReference>
<evidence type="ECO:0000313" key="4">
    <source>
        <dbReference type="EMBL" id="TPH16414.1"/>
    </source>
</evidence>
<dbReference type="Pfam" id="PF00930">
    <property type="entry name" value="DPPIV_N"/>
    <property type="match status" value="1"/>
</dbReference>
<dbReference type="PROSITE" id="PS51257">
    <property type="entry name" value="PROKAR_LIPOPROTEIN"/>
    <property type="match status" value="1"/>
</dbReference>
<evidence type="ECO:0000259" key="3">
    <source>
        <dbReference type="Pfam" id="PF00930"/>
    </source>
</evidence>
<dbReference type="SUPFAM" id="SSF53474">
    <property type="entry name" value="alpha/beta-Hydrolases"/>
    <property type="match status" value="1"/>
</dbReference>
<protein>
    <submittedName>
        <fullName evidence="4">S9 family peptidase</fullName>
    </submittedName>
</protein>
<feature type="domain" description="Peptidase S9 prolyl oligopeptidase catalytic" evidence="2">
    <location>
        <begin position="647"/>
        <end position="841"/>
    </location>
</feature>
<dbReference type="SUPFAM" id="SSF82171">
    <property type="entry name" value="DPP6 N-terminal domain-like"/>
    <property type="match status" value="1"/>
</dbReference>
<feature type="signal peptide" evidence="1">
    <location>
        <begin position="1"/>
        <end position="21"/>
    </location>
</feature>
<feature type="domain" description="Dipeptidylpeptidase IV N-terminal" evidence="3">
    <location>
        <begin position="392"/>
        <end position="554"/>
    </location>
</feature>
<dbReference type="Proteomes" id="UP000315303">
    <property type="component" value="Unassembled WGS sequence"/>
</dbReference>
<evidence type="ECO:0000259" key="2">
    <source>
        <dbReference type="Pfam" id="PF00326"/>
    </source>
</evidence>
<evidence type="ECO:0000256" key="1">
    <source>
        <dbReference type="SAM" id="SignalP"/>
    </source>
</evidence>
<dbReference type="InterPro" id="IPR050278">
    <property type="entry name" value="Serine_Prot_S9B/DPPIV"/>
</dbReference>
<dbReference type="InterPro" id="IPR001375">
    <property type="entry name" value="Peptidase_S9_cat"/>
</dbReference>
<feature type="chain" id="PRO_5021397389" evidence="1">
    <location>
        <begin position="22"/>
        <end position="842"/>
    </location>
</feature>
<proteinExistence type="predicted"/>
<organism evidence="4 5">
    <name type="scientific">Litorilituus lipolyticus</name>
    <dbReference type="NCBI Taxonomy" id="2491017"/>
    <lineage>
        <taxon>Bacteria</taxon>
        <taxon>Pseudomonadati</taxon>
        <taxon>Pseudomonadota</taxon>
        <taxon>Gammaproteobacteria</taxon>
        <taxon>Alteromonadales</taxon>
        <taxon>Colwelliaceae</taxon>
        <taxon>Litorilituus</taxon>
    </lineage>
</organism>
<dbReference type="OrthoDB" id="1094230at2"/>
<dbReference type="InterPro" id="IPR029058">
    <property type="entry name" value="AB_hydrolase_fold"/>
</dbReference>
<keyword evidence="1" id="KW-0732">Signal</keyword>
<comment type="caution">
    <text evidence="4">The sequence shown here is derived from an EMBL/GenBank/DDBJ whole genome shotgun (WGS) entry which is preliminary data.</text>
</comment>
<name>A0A502KZF6_9GAMM</name>
<keyword evidence="5" id="KW-1185">Reference proteome</keyword>
<dbReference type="GO" id="GO:0008236">
    <property type="term" value="F:serine-type peptidase activity"/>
    <property type="evidence" value="ECO:0007669"/>
    <property type="project" value="InterPro"/>
</dbReference>
<dbReference type="AlphaFoldDB" id="A0A502KZF6"/>